<evidence type="ECO:0000256" key="1">
    <source>
        <dbReference type="SAM" id="MobiDB-lite"/>
    </source>
</evidence>
<reference evidence="3" key="1">
    <citation type="submission" date="2025-08" db="UniProtKB">
        <authorList>
            <consortium name="RefSeq"/>
        </authorList>
    </citation>
    <scope>IDENTIFICATION</scope>
</reference>
<feature type="region of interest" description="Disordered" evidence="1">
    <location>
        <begin position="109"/>
        <end position="183"/>
    </location>
</feature>
<dbReference type="PANTHER" id="PTHR16537:SF1">
    <property type="entry name" value="PROTEIN ZNRD2"/>
    <property type="match status" value="1"/>
</dbReference>
<dbReference type="AlphaFoldDB" id="A0A8B7YKG7"/>
<accession>A0A8B7YKG7</accession>
<dbReference type="KEGG" id="aplc:110980593"/>
<proteinExistence type="predicted"/>
<dbReference type="GeneID" id="110980593"/>
<gene>
    <name evidence="3" type="primary">LOC110980593</name>
</gene>
<dbReference type="OMA" id="QGQNYCV"/>
<dbReference type="InterPro" id="IPR051888">
    <property type="entry name" value="UPF0148_domain"/>
</dbReference>
<protein>
    <submittedName>
        <fullName evidence="3">Sjoegren syndrome/scleroderma autoantigen 1 homolog isoform X1</fullName>
    </submittedName>
</protein>
<dbReference type="Proteomes" id="UP000694845">
    <property type="component" value="Unplaced"/>
</dbReference>
<keyword evidence="2" id="KW-1185">Reference proteome</keyword>
<sequence length="276" mass="30297">MLVIIMTARELHIGKTMEEGKEHRGTGTLQTLALPKTGISPVAMAFFPRAMAIFGLVRSRHCLLWLWVCFLRQLQTLAMPKQTILLRDRQQQDYCVCCNELETDLAKDDPAVSAKAARSQVEEHEQSASAVTQNGPSTKTVVSGNGQSSGITPPGKRTRQTVSAHRQSHTHKSTGGSEHAHSYQNETHIGRPACPLHLKEHHHHHLSPETMLDLPAGSQDIVPESMAVVMSKMYWATHELKGTASVEGSTQLCLLVKACADAITSLRYLVPGELTD</sequence>
<name>A0A8B7YKG7_ACAPL</name>
<evidence type="ECO:0000313" key="2">
    <source>
        <dbReference type="Proteomes" id="UP000694845"/>
    </source>
</evidence>
<dbReference type="RefSeq" id="XP_022093117.1">
    <property type="nucleotide sequence ID" value="XM_022237425.1"/>
</dbReference>
<evidence type="ECO:0000313" key="3">
    <source>
        <dbReference type="RefSeq" id="XP_022093117.1"/>
    </source>
</evidence>
<dbReference type="PANTHER" id="PTHR16537">
    <property type="entry name" value="SJOEGREN SYNDROME/SCLERODERMA AUTOANTIGEN 1"/>
    <property type="match status" value="1"/>
</dbReference>
<organism evidence="2 3">
    <name type="scientific">Acanthaster planci</name>
    <name type="common">Crown-of-thorns starfish</name>
    <dbReference type="NCBI Taxonomy" id="133434"/>
    <lineage>
        <taxon>Eukaryota</taxon>
        <taxon>Metazoa</taxon>
        <taxon>Echinodermata</taxon>
        <taxon>Eleutherozoa</taxon>
        <taxon>Asterozoa</taxon>
        <taxon>Asteroidea</taxon>
        <taxon>Valvatacea</taxon>
        <taxon>Valvatida</taxon>
        <taxon>Acanthasteridae</taxon>
        <taxon>Acanthaster</taxon>
    </lineage>
</organism>
<dbReference type="OrthoDB" id="28939at2759"/>
<feature type="compositionally biased region" description="Polar residues" evidence="1">
    <location>
        <begin position="127"/>
        <end position="151"/>
    </location>
</feature>